<protein>
    <submittedName>
        <fullName evidence="1">Unnamed protein product</fullName>
    </submittedName>
</protein>
<evidence type="ECO:0000313" key="1">
    <source>
        <dbReference type="EMBL" id="GME70267.1"/>
    </source>
</evidence>
<gene>
    <name evidence="1" type="ORF">Amon02_000012700</name>
</gene>
<accession>A0ACB5SRL7</accession>
<keyword evidence="2" id="KW-1185">Reference proteome</keyword>
<dbReference type="EMBL" id="BSXS01000009">
    <property type="protein sequence ID" value="GME70267.1"/>
    <property type="molecule type" value="Genomic_DNA"/>
</dbReference>
<sequence>MVKAVSFKDQNPQASFVAPANLDMVVKLALIRCFASKFRQMVVARNGGFGLLAKLNKEVSLIQDHAVLAYLHNFLRKFYELDTDTRQCQLEVITTFIPQFGQVAGYISLMSLSFDKLQQFCTFMKLEKAGETVDGKDVDQVESLIEEFMASSPVREKVNMVMEENAGNGKKNKRDKKFRKGGKGKFQGDNKKNGCVCSNCGKVGHIANDCRYQKKKLEKANVAVRKEKELIGKIRLSFDSMDDDPKLIAMDGASSTHIINDKSKFKHLSNCHTRIDGLNGSLVSEWRGDCYLKSLLLRDVVYCPNAPVNLVSVSKLHEDGMNVICGNKKVRVLKDNDEMLSGNLKADDLYYIDETEKAQRALIGVSSGATDEELYNIHSHGKPDKSDETDQAEVENEDEDQFVIEGNGKFQVGEMLVMNIIVPINGTYGLLMKDVGSQFIKVKVLKSKSEASSAAISLIKEFKNQLKRFDLPISFVRSDNEFDTGAIADFCDEEGYDFQPTAPGHSYQNGSAENANGLLERKMRTMLNQSRVPMMFCGHAFEHGAYLHNIMPKKNGPSPYEVFHRTPKKIDASKLIPFGSRVFIENPNKKQKVGKTFSASIFLGYDKTLKIIKYWKVKTRRVGRTADFRVDNLIVFPLVKSDDTNLLDINFDDSDNISSSISYGGKFGFGKVSGGSASDASKDPGIQDVEMSSPPPLSPSPSPSPSQLLVPIQQSNDSRAILQNVPDPDGLNPVESMDIDKVGAAERVVPVSQVDNQVADYGYTIEEPESEDGIL</sequence>
<dbReference type="Proteomes" id="UP001165064">
    <property type="component" value="Unassembled WGS sequence"/>
</dbReference>
<name>A0ACB5SRL7_AMBMO</name>
<organism evidence="1 2">
    <name type="scientific">Ambrosiozyma monospora</name>
    <name type="common">Yeast</name>
    <name type="synonym">Endomycopsis monosporus</name>
    <dbReference type="NCBI Taxonomy" id="43982"/>
    <lineage>
        <taxon>Eukaryota</taxon>
        <taxon>Fungi</taxon>
        <taxon>Dikarya</taxon>
        <taxon>Ascomycota</taxon>
        <taxon>Saccharomycotina</taxon>
        <taxon>Pichiomycetes</taxon>
        <taxon>Pichiales</taxon>
        <taxon>Pichiaceae</taxon>
        <taxon>Ambrosiozyma</taxon>
    </lineage>
</organism>
<comment type="caution">
    <text evidence="1">The sequence shown here is derived from an EMBL/GenBank/DDBJ whole genome shotgun (WGS) entry which is preliminary data.</text>
</comment>
<reference evidence="1" key="1">
    <citation type="submission" date="2023-04" db="EMBL/GenBank/DDBJ databases">
        <title>Ambrosiozyma monospora NBRC 10751.</title>
        <authorList>
            <person name="Ichikawa N."/>
            <person name="Sato H."/>
            <person name="Tonouchi N."/>
        </authorList>
    </citation>
    <scope>NUCLEOTIDE SEQUENCE</scope>
    <source>
        <strain evidence="1">NBRC 10751</strain>
    </source>
</reference>
<proteinExistence type="predicted"/>
<evidence type="ECO:0000313" key="2">
    <source>
        <dbReference type="Proteomes" id="UP001165064"/>
    </source>
</evidence>